<dbReference type="EMBL" id="VFIY01000017">
    <property type="protein sequence ID" value="TPD58895.1"/>
    <property type="molecule type" value="Genomic_DNA"/>
</dbReference>
<dbReference type="Pfam" id="PF01557">
    <property type="entry name" value="FAA_hydrolase"/>
    <property type="match status" value="1"/>
</dbReference>
<dbReference type="EMBL" id="VFIY01000006">
    <property type="protein sequence ID" value="TPD60782.1"/>
    <property type="molecule type" value="Genomic_DNA"/>
</dbReference>
<dbReference type="SUPFAM" id="SSF56529">
    <property type="entry name" value="FAH"/>
    <property type="match status" value="1"/>
</dbReference>
<evidence type="ECO:0000313" key="5">
    <source>
        <dbReference type="EMBL" id="TPD60782.1"/>
    </source>
</evidence>
<evidence type="ECO:0000256" key="1">
    <source>
        <dbReference type="ARBA" id="ARBA00023239"/>
    </source>
</evidence>
<proteinExistence type="predicted"/>
<keyword evidence="1" id="KW-0456">Lyase</keyword>
<dbReference type="Proteomes" id="UP000319148">
    <property type="component" value="Unassembled WGS sequence"/>
</dbReference>
<dbReference type="GO" id="GO:0008684">
    <property type="term" value="F:2-oxopent-4-enoate hydratase activity"/>
    <property type="evidence" value="ECO:0007669"/>
    <property type="project" value="TreeGrafter"/>
</dbReference>
<dbReference type="InterPro" id="IPR050772">
    <property type="entry name" value="Hydratase-Decarb/MhpD_sf"/>
</dbReference>
<dbReference type="InterPro" id="IPR011234">
    <property type="entry name" value="Fumarylacetoacetase-like_C"/>
</dbReference>
<dbReference type="PANTHER" id="PTHR30143:SF0">
    <property type="entry name" value="2-KETO-4-PENTENOATE HYDRATASE"/>
    <property type="match status" value="1"/>
</dbReference>
<evidence type="ECO:0000313" key="7">
    <source>
        <dbReference type="Proteomes" id="UP000319148"/>
    </source>
</evidence>
<evidence type="ECO:0000313" key="3">
    <source>
        <dbReference type="EMBL" id="TPD58895.1"/>
    </source>
</evidence>
<evidence type="ECO:0000313" key="6">
    <source>
        <dbReference type="EMBL" id="TPD63237.1"/>
    </source>
</evidence>
<dbReference type="PANTHER" id="PTHR30143">
    <property type="entry name" value="ACID HYDRATASE"/>
    <property type="match status" value="1"/>
</dbReference>
<reference evidence="3" key="2">
    <citation type="submission" date="2019-06" db="EMBL/GenBank/DDBJ databases">
        <authorList>
            <person name="Zhao Z."/>
        </authorList>
    </citation>
    <scope>NUCLEOTIDE SEQUENCE</scope>
    <source>
        <strain evidence="3">MCCC 1A06723</strain>
    </source>
</reference>
<protein>
    <submittedName>
        <fullName evidence="3">4-oxalocrotonate decarboxylase</fullName>
    </submittedName>
</protein>
<dbReference type="OrthoDB" id="9792137at2"/>
<evidence type="ECO:0000313" key="4">
    <source>
        <dbReference type="EMBL" id="TPD59908.1"/>
    </source>
</evidence>
<organism evidence="3 7">
    <name type="scientific">Emcibacter nanhaiensis</name>
    <dbReference type="NCBI Taxonomy" id="1505037"/>
    <lineage>
        <taxon>Bacteria</taxon>
        <taxon>Pseudomonadati</taxon>
        <taxon>Pseudomonadota</taxon>
        <taxon>Alphaproteobacteria</taxon>
        <taxon>Emcibacterales</taxon>
        <taxon>Emcibacteraceae</taxon>
        <taxon>Emcibacter</taxon>
    </lineage>
</organism>
<accession>A0A501PFD3</accession>
<dbReference type="Gene3D" id="3.90.850.10">
    <property type="entry name" value="Fumarylacetoacetase-like, C-terminal domain"/>
    <property type="match status" value="1"/>
</dbReference>
<dbReference type="EMBL" id="VFIY01000010">
    <property type="protein sequence ID" value="TPD59908.1"/>
    <property type="molecule type" value="Genomic_DNA"/>
</dbReference>
<name>A0A501PFD3_9PROT</name>
<reference evidence="7" key="1">
    <citation type="submission" date="2019-06" db="EMBL/GenBank/DDBJ databases">
        <title>The complete genome of Emcibacter congregatus ZYLT.</title>
        <authorList>
            <person name="Zhao Z."/>
        </authorList>
    </citation>
    <scope>NUCLEOTIDE SEQUENCE [LARGE SCALE GENOMIC DNA]</scope>
    <source>
        <strain evidence="7">MCCC 1A06723</strain>
    </source>
</reference>
<dbReference type="AlphaFoldDB" id="A0A501PFD3"/>
<evidence type="ECO:0000259" key="2">
    <source>
        <dbReference type="Pfam" id="PF01557"/>
    </source>
</evidence>
<feature type="domain" description="Fumarylacetoacetase-like C-terminal" evidence="2">
    <location>
        <begin position="86"/>
        <end position="251"/>
    </location>
</feature>
<comment type="caution">
    <text evidence="3">The sequence shown here is derived from an EMBL/GenBank/DDBJ whole genome shotgun (WGS) entry which is preliminary data.</text>
</comment>
<sequence>MSKDLNEIAKIVDDAARTATAIPQLSETGHDLTLEEAYQVQALSLARRYARGEHQVGVKMGFTSEAKMKQMGLKEMIWGRLTNVMLVDNGGEIDLKHYVHPRVEPEICFRLRAPLAGEVSPEEALAAVDAVAPALEIIDSRYENFKFNLPDVVADNTSTSSYVVGDWYPADTDIADLAMAISFDGEEVQSGSTSAILGDPLRALIGAARLVGKDGGRLEAGWHVMAGGATAAEALTPGISVRLDTENMTPVTFNVK</sequence>
<keyword evidence="7" id="KW-1185">Reference proteome</keyword>
<dbReference type="RefSeq" id="WP_139938583.1">
    <property type="nucleotide sequence ID" value="NZ_VFIY01000004.1"/>
</dbReference>
<gene>
    <name evidence="6" type="ORF">FIV46_03950</name>
    <name evidence="5" type="ORF">FIV46_08655</name>
    <name evidence="4" type="ORF">FIV46_10535</name>
    <name evidence="3" type="ORF">FIV46_14025</name>
</gene>
<dbReference type="InterPro" id="IPR036663">
    <property type="entry name" value="Fumarylacetoacetase_C_sf"/>
</dbReference>
<dbReference type="EMBL" id="VFIY01000004">
    <property type="protein sequence ID" value="TPD63237.1"/>
    <property type="molecule type" value="Genomic_DNA"/>
</dbReference>
<dbReference type="GO" id="GO:0005737">
    <property type="term" value="C:cytoplasm"/>
    <property type="evidence" value="ECO:0007669"/>
    <property type="project" value="TreeGrafter"/>
</dbReference>